<name>A0A5R8KJG9_9BACT</name>
<evidence type="ECO:0000313" key="2">
    <source>
        <dbReference type="EMBL" id="TLD72400.1"/>
    </source>
</evidence>
<accession>A0A5R8KJG9</accession>
<organism evidence="2 3">
    <name type="scientific">Phragmitibacter flavus</name>
    <dbReference type="NCBI Taxonomy" id="2576071"/>
    <lineage>
        <taxon>Bacteria</taxon>
        <taxon>Pseudomonadati</taxon>
        <taxon>Verrucomicrobiota</taxon>
        <taxon>Verrucomicrobiia</taxon>
        <taxon>Verrucomicrobiales</taxon>
        <taxon>Verrucomicrobiaceae</taxon>
        <taxon>Phragmitibacter</taxon>
    </lineage>
</organism>
<keyword evidence="3" id="KW-1185">Reference proteome</keyword>
<dbReference type="RefSeq" id="WP_138084756.1">
    <property type="nucleotide sequence ID" value="NZ_VAUV01000002.1"/>
</dbReference>
<dbReference type="OrthoDB" id="9804604at2"/>
<gene>
    <name evidence="2" type="ORF">FEM03_03310</name>
</gene>
<dbReference type="InterPro" id="IPR026405">
    <property type="entry name" value="Chlam/Ver/Plancto_rRNA"/>
</dbReference>
<feature type="region of interest" description="Disordered" evidence="1">
    <location>
        <begin position="1"/>
        <end position="24"/>
    </location>
</feature>
<dbReference type="EMBL" id="VAUV01000002">
    <property type="protein sequence ID" value="TLD72400.1"/>
    <property type="molecule type" value="Genomic_DNA"/>
</dbReference>
<reference evidence="2 3" key="1">
    <citation type="submission" date="2019-05" db="EMBL/GenBank/DDBJ databases">
        <title>Verrucobacter flavum gen. nov., sp. nov. a new member of the family Verrucomicrobiaceae.</title>
        <authorList>
            <person name="Szuroczki S."/>
            <person name="Abbaszade G."/>
            <person name="Szabo A."/>
            <person name="Felfoldi T."/>
            <person name="Schumann P."/>
            <person name="Boka K."/>
            <person name="Keki Z."/>
            <person name="Toumi M."/>
            <person name="Toth E."/>
        </authorList>
    </citation>
    <scope>NUCLEOTIDE SEQUENCE [LARGE SCALE GENOMIC DNA]</scope>
    <source>
        <strain evidence="2 3">MG-N-17</strain>
    </source>
</reference>
<dbReference type="Proteomes" id="UP000306196">
    <property type="component" value="Unassembled WGS sequence"/>
</dbReference>
<evidence type="ECO:0000256" key="1">
    <source>
        <dbReference type="SAM" id="MobiDB-lite"/>
    </source>
</evidence>
<proteinExistence type="predicted"/>
<sequence length="52" mass="5851">MSQHRSLKNSGGSVGSKRSVLKRGERVKLLKARGLWKDGRSLYNLPKTKPED</sequence>
<dbReference type="NCBIfam" id="TIGR04137">
    <property type="entry name" value="Chlam_Ver_rRNA"/>
    <property type="match status" value="1"/>
</dbReference>
<evidence type="ECO:0000313" key="3">
    <source>
        <dbReference type="Proteomes" id="UP000306196"/>
    </source>
</evidence>
<dbReference type="AlphaFoldDB" id="A0A5R8KJG9"/>
<feature type="compositionally biased region" description="Polar residues" evidence="1">
    <location>
        <begin position="1"/>
        <end position="11"/>
    </location>
</feature>
<protein>
    <submittedName>
        <fullName evidence="2">Small basic protein</fullName>
    </submittedName>
</protein>
<comment type="caution">
    <text evidence="2">The sequence shown here is derived from an EMBL/GenBank/DDBJ whole genome shotgun (WGS) entry which is preliminary data.</text>
</comment>